<dbReference type="AlphaFoldDB" id="A0A2W0H9E7"/>
<accession>A0A2W0H9E7</accession>
<organism evidence="2 3">
    <name type="scientific">Alteribacter lacisalsi</name>
    <dbReference type="NCBI Taxonomy" id="2045244"/>
    <lineage>
        <taxon>Bacteria</taxon>
        <taxon>Bacillati</taxon>
        <taxon>Bacillota</taxon>
        <taxon>Bacilli</taxon>
        <taxon>Bacillales</taxon>
        <taxon>Bacillaceae</taxon>
        <taxon>Alteribacter</taxon>
    </lineage>
</organism>
<evidence type="ECO:0000259" key="1">
    <source>
        <dbReference type="Pfam" id="PF13847"/>
    </source>
</evidence>
<feature type="domain" description="Methyltransferase" evidence="1">
    <location>
        <begin position="45"/>
        <end position="142"/>
    </location>
</feature>
<proteinExistence type="predicted"/>
<dbReference type="OrthoDB" id="43862at2"/>
<evidence type="ECO:0000313" key="2">
    <source>
        <dbReference type="EMBL" id="PYZ97551.1"/>
    </source>
</evidence>
<dbReference type="InterPro" id="IPR025714">
    <property type="entry name" value="Methyltranfer_dom"/>
</dbReference>
<name>A0A2W0H9E7_9BACI</name>
<dbReference type="Pfam" id="PF13847">
    <property type="entry name" value="Methyltransf_31"/>
    <property type="match status" value="1"/>
</dbReference>
<dbReference type="SUPFAM" id="SSF53335">
    <property type="entry name" value="S-adenosyl-L-methionine-dependent methyltransferases"/>
    <property type="match status" value="1"/>
</dbReference>
<keyword evidence="3" id="KW-1185">Reference proteome</keyword>
<sequence>MNEGMLAKVWEKSALYYDMGMIRRSQAEWDDALMQLITSPGGLGLDLGTGDGKWAFALERIGFDTISLDSSETRIKKADHLRALQKSRCEFAIGDIKNPPFSEQTFNVVTTRLPFWEWTDAPEFLFRIRKQLNNRGTFLSLEETSSKGKLRVDLSRALLEYAGFKKTVCREVIRRTHYRFEDLAVMMKKNRNELALSYHQFAGRTYSCAEMNDLFRELGLDQWYVSEEEGIRYFEKRTPYMAVAGYKEEEINLRNFENVVDNDSHLQ</sequence>
<protein>
    <recommendedName>
        <fullName evidence="1">Methyltransferase domain-containing protein</fullName>
    </recommendedName>
</protein>
<dbReference type="Gene3D" id="3.40.50.150">
    <property type="entry name" value="Vaccinia Virus protein VP39"/>
    <property type="match status" value="1"/>
</dbReference>
<gene>
    <name evidence="2" type="ORF">CR205_02845</name>
</gene>
<dbReference type="InterPro" id="IPR029063">
    <property type="entry name" value="SAM-dependent_MTases_sf"/>
</dbReference>
<comment type="caution">
    <text evidence="2">The sequence shown here is derived from an EMBL/GenBank/DDBJ whole genome shotgun (WGS) entry which is preliminary data.</text>
</comment>
<dbReference type="EMBL" id="PDOF01000001">
    <property type="protein sequence ID" value="PYZ97551.1"/>
    <property type="molecule type" value="Genomic_DNA"/>
</dbReference>
<reference evidence="2 3" key="1">
    <citation type="submission" date="2017-10" db="EMBL/GenBank/DDBJ databases">
        <title>Bacillus sp. nov., a halophilic bacterium isolated from a Yangshapao Lake.</title>
        <authorList>
            <person name="Wang H."/>
        </authorList>
    </citation>
    <scope>NUCLEOTIDE SEQUENCE [LARGE SCALE GENOMIC DNA]</scope>
    <source>
        <strain evidence="2 3">YSP-3</strain>
    </source>
</reference>
<dbReference type="Proteomes" id="UP000248066">
    <property type="component" value="Unassembled WGS sequence"/>
</dbReference>
<evidence type="ECO:0000313" key="3">
    <source>
        <dbReference type="Proteomes" id="UP000248066"/>
    </source>
</evidence>
<dbReference type="RefSeq" id="WP_110516742.1">
    <property type="nucleotide sequence ID" value="NZ_PDOF01000001.1"/>
</dbReference>